<keyword evidence="3" id="KW-1133">Transmembrane helix</keyword>
<dbReference type="GO" id="GO:0005615">
    <property type="term" value="C:extracellular space"/>
    <property type="evidence" value="ECO:0007669"/>
    <property type="project" value="TreeGrafter"/>
</dbReference>
<evidence type="ECO:0000256" key="1">
    <source>
        <dbReference type="ARBA" id="ARBA00022729"/>
    </source>
</evidence>
<dbReference type="Proteomes" id="UP000747542">
    <property type="component" value="Unassembled WGS sequence"/>
</dbReference>
<feature type="region of interest" description="Disordered" evidence="2">
    <location>
        <begin position="1712"/>
        <end position="1731"/>
    </location>
</feature>
<feature type="compositionally biased region" description="Basic and acidic residues" evidence="2">
    <location>
        <begin position="1068"/>
        <end position="1153"/>
    </location>
</feature>
<dbReference type="GO" id="GO:0007155">
    <property type="term" value="P:cell adhesion"/>
    <property type="evidence" value="ECO:0007669"/>
    <property type="project" value="TreeGrafter"/>
</dbReference>
<keyword evidence="3" id="KW-0812">Transmembrane</keyword>
<sequence length="2463" mass="272363">MVTEFACASDPECPDDRFCLGGVCVDPCPILTPCSGALKGGVCVSKDHRPVCECPSGTIANSDAKLCIPYNGTETGCQHEERLYAVDEVRYSDKCQEQCRCGSDGTFSCGPVTCPPGLFLAGQHSQQEMCIELRNRPETDECCVVVACANSLARPSLLTSPVLSRPSLGVEEHDGQQLQVLRGRKAGPGIPSPITGEEYQKQLKELEVEVNKKHEKKKTTDVKESEQHKQGGSDAVAVVGDAVEEAVDAPVTEVVTELGTLAGEEEVTTPPWDVEGSVQETVDEVTEAEGFTTLMPTTQEEEQVRDGEDAALVLEYDDTGDLVHRITVHERVEVVTQPATLEEETSTPPTQQEEETSLAREGKKAPDDANVTQDEPTDTESIKLLEAKGGSGALKVVEVTHNSSTVVLPSSKGGEVYYKAAEGNEWLRVMVESGQDSLVLKGLHPSTQYTLKWSGVCRVGNETYAIGHNWAQGCQERCSCRPGGVVDCQPRCIFAAGDITNPQCEERPAPEDPECCVVYDCKSDESDITGTVASGAQENAGLPKLLVTAKTHNSVTLAWDDFRARTYKGGYVAEYREEPADPATGIVVEQPWMRKEVPPGELPPKLTVEGLRPNTLYEVRVSIYDDVEEGRLGEATETINVKTEAGCVYGNSSHSVGEFYNGCEERCMCVATGDVQCFERCTLPYFRAGSFRGDPLCSEHPDERDECCVTVRCASDRREAYNQCTNVVCGQNAECISGTMASKDLRLSDIDSDLTLGYCRCLKGFTDPSAGHKEGSCTFKNSTYRSGDVFHDECDYRCSCSNNSEIECEPRCEFPHEDGSQTEPGCEYIPDPKDHCCKLRVCNSTSEAATDAARAPSLPSDGCTEGNITYARDEKFYNGCETSCTCLGFGDVSCTPRCPPLKVVSATPKRCDTLPDPLDTCCSITVCDAETPDVMKANITELEKKMMKMNMTDMEKEMKMKEMMMNMTGAEKEALMNISKIERIPNDMDAMMPEEDIATTVMPEKEMLIHLNEHTHDDGTTHSHPHEHGMDETLNHTDHDGQAHDHDKNGQQAHNNHDIFTGIHNHTHTHENGVTHTHPHEHNMDNMHDHEHNMNDTHTHEDGTTHSHPHDHAMDHTHDNDTHTHEDGTTHSHPHDRTMDHTHDNDTHTHEDVGMNSTHNQEHDMNETHNHTHMWDGVSHIHPGGQEMDEDHNHTHVDSLAEGNEHTHEDGVTHFHAHEDSNHTHMPEDGINDFHNHTSINILEKKNRAEDLGTHDLNILEVMAVNSTTVMIRLDVSNSVMNQIQSSDDQHFMVLYSPDSLIWPERKIPVSEVEVGPAHLGCVAGMQFMEETECGRQCMCQANGQVTCKPRCPRVEVPQDSITSCTLVPSPDDPCCTVPDCLLNLFNHNVLLNSENLTNNPRVNFNTGSMDHINQPNNAHEHENVLMMSKPKDGNQDSSRISQSILVEATDDAKPTSETRDKHVNITDSHHPAKNTLIPEDQVASGRPLKSFISLNDLLNKHNQLGSVPHNTSAVSHRQDENSDINRNITKETSHGFPNTLNKITSSRHNASFILTEGIRNTESTREKSSLAISENEFEHLSDTQDHKTLHLLSADANVSSNTSSVLPPDEIGTHVPNDDREDNPPYLPDSVNENEVGSSTNKGETPHSTLFDNHQLTLSPSDDGIKSNLSFGLPDNDSIDNITPTTNVEISHSIITQNNSDFLTDEHDSAFSSSDFEENSHLPIDGREGSILPNEEEENIYDTHEDNVYLPHQKEGNSHLPTDDEVNLYLLNEHGVHPDLADGHTENLHLKENRPKEQRPDSYLPSTNGKLPHHPASIEATVVTEEELLAPVSNKTIIKDGTDGVDIDTSKMCSRNGRHYKPGQDFFEDCASFCICKEDMKIHCAAIECPVNFGLDLKDPNCLEWDQDPHYVPTPPKCCPQVKCIMTSACVYMGQTFNNYDEIPRELTGCSQECSCNYGNVTCRDLCAPVPSIPPPELNCEPQNAVLITLPGETCCRSWQCAAHSGVGTLVSFPVPPGSEMSDTHTSGFVPIAHPVNPILGADGIAEPYVTPLDARNVHFFFSTPKHYQGLPGELLIRFTNDPVSQADPSTWSQEILVPMGSIISQSEWDHLLTGLQPSTVYSMQVVLTVHGTEPVTSPVITYTTMEEATPPPTTTPLPRLDINAELYASEITKTTAKVSWRGFDDFELHYIDGVQVKYTEKDKLIPKFSQLFHRDNDQMDLRGLQPGHSYTVDLVFITHENQTTQVSNTKPITFTTLPEEDPYAFEIEVTAGKVASQTAELFYSGVPEPEEKYINVYRAVYLREDERVDAESFKVPKTGHEKKILLHELKPDVEYQVWIEAYLSNGRKKKSNVLTITTRAGQLPKPERSEVDPSTKESKDSEGYYPALVAVAIIAAIACLGFLGLLIILLRKQSHAKAHINSARNNAAYDNPSYKVGDNTYDMEMNGIKGSGNGATHMEEP</sequence>
<feature type="compositionally biased region" description="Basic and acidic residues" evidence="2">
    <location>
        <begin position="2367"/>
        <end position="2383"/>
    </location>
</feature>
<feature type="region of interest" description="Disordered" evidence="2">
    <location>
        <begin position="2358"/>
        <end position="2383"/>
    </location>
</feature>
<dbReference type="SUPFAM" id="SSF49265">
    <property type="entry name" value="Fibronectin type III"/>
    <property type="match status" value="2"/>
</dbReference>
<feature type="region of interest" description="Disordered" evidence="2">
    <location>
        <begin position="337"/>
        <end position="380"/>
    </location>
</feature>
<dbReference type="GO" id="GO:0045597">
    <property type="term" value="P:positive regulation of cell differentiation"/>
    <property type="evidence" value="ECO:0007669"/>
    <property type="project" value="TreeGrafter"/>
</dbReference>
<comment type="caution">
    <text evidence="6">The sequence shown here is derived from an EMBL/GenBank/DDBJ whole genome shotgun (WGS) entry which is preliminary data.</text>
</comment>
<feature type="region of interest" description="Disordered" evidence="2">
    <location>
        <begin position="1510"/>
        <end position="1543"/>
    </location>
</feature>
<dbReference type="SMART" id="SM00214">
    <property type="entry name" value="VWC"/>
    <property type="match status" value="7"/>
</dbReference>
<feature type="region of interest" description="Disordered" evidence="2">
    <location>
        <begin position="1600"/>
        <end position="1648"/>
    </location>
</feature>
<feature type="compositionally biased region" description="Basic and acidic residues" evidence="2">
    <location>
        <begin position="357"/>
        <end position="367"/>
    </location>
</feature>
<gene>
    <name evidence="6" type="primary">sas-L</name>
    <name evidence="6" type="ORF">Hamer_G012699</name>
</gene>
<feature type="domain" description="Fibronectin type-III" evidence="5">
    <location>
        <begin position="2263"/>
        <end position="2363"/>
    </location>
</feature>
<feature type="compositionally biased region" description="Polar residues" evidence="2">
    <location>
        <begin position="1632"/>
        <end position="1648"/>
    </location>
</feature>
<dbReference type="PROSITE" id="PS50853">
    <property type="entry name" value="FN3"/>
    <property type="match status" value="3"/>
</dbReference>
<dbReference type="InterPro" id="IPR013783">
    <property type="entry name" value="Ig-like_fold"/>
</dbReference>
<dbReference type="Gene3D" id="2.60.40.10">
    <property type="entry name" value="Immunoglobulins"/>
    <property type="match status" value="3"/>
</dbReference>
<dbReference type="PANTHER" id="PTHR11348">
    <property type="entry name" value="CONNECTIVE TISSUE GROWTH FACTOR-RELATED"/>
    <property type="match status" value="1"/>
</dbReference>
<proteinExistence type="predicted"/>
<keyword evidence="1" id="KW-0732">Signal</keyword>
<dbReference type="GO" id="GO:0005178">
    <property type="term" value="F:integrin binding"/>
    <property type="evidence" value="ECO:0007669"/>
    <property type="project" value="TreeGrafter"/>
</dbReference>
<name>A0A8J5JPX5_HOMAM</name>
<dbReference type="InterPro" id="IPR003961">
    <property type="entry name" value="FN3_dom"/>
</dbReference>
<dbReference type="InterPro" id="IPR050941">
    <property type="entry name" value="CCN"/>
</dbReference>
<evidence type="ECO:0000313" key="7">
    <source>
        <dbReference type="Proteomes" id="UP000747542"/>
    </source>
</evidence>
<dbReference type="InterPro" id="IPR001007">
    <property type="entry name" value="VWF_dom"/>
</dbReference>
<evidence type="ECO:0000259" key="4">
    <source>
        <dbReference type="PROSITE" id="PS50184"/>
    </source>
</evidence>
<dbReference type="PANTHER" id="PTHR11348:SF34">
    <property type="entry name" value="EPIDERMAL CELL SURFACE RECEPTOR-RELATED"/>
    <property type="match status" value="1"/>
</dbReference>
<reference evidence="6" key="1">
    <citation type="journal article" date="2021" name="Sci. Adv.">
        <title>The American lobster genome reveals insights on longevity, neural, and immune adaptations.</title>
        <authorList>
            <person name="Polinski J.M."/>
            <person name="Zimin A.V."/>
            <person name="Clark K.F."/>
            <person name="Kohn A.B."/>
            <person name="Sadowski N."/>
            <person name="Timp W."/>
            <person name="Ptitsyn A."/>
            <person name="Khanna P."/>
            <person name="Romanova D.Y."/>
            <person name="Williams P."/>
            <person name="Greenwood S.J."/>
            <person name="Moroz L.L."/>
            <person name="Walt D.R."/>
            <person name="Bodnar A.G."/>
        </authorList>
    </citation>
    <scope>NUCLEOTIDE SEQUENCE</scope>
    <source>
        <strain evidence="6">GMGI-L3</strain>
    </source>
</reference>
<evidence type="ECO:0000313" key="6">
    <source>
        <dbReference type="EMBL" id="KAG7160158.1"/>
    </source>
</evidence>
<dbReference type="EMBL" id="JAHLQT010031643">
    <property type="protein sequence ID" value="KAG7160158.1"/>
    <property type="molecule type" value="Genomic_DNA"/>
</dbReference>
<keyword evidence="6" id="KW-0675">Receptor</keyword>
<evidence type="ECO:0000256" key="2">
    <source>
        <dbReference type="SAM" id="MobiDB-lite"/>
    </source>
</evidence>
<feature type="compositionally biased region" description="Basic and acidic residues" evidence="2">
    <location>
        <begin position="1015"/>
        <end position="1049"/>
    </location>
</feature>
<organism evidence="6 7">
    <name type="scientific">Homarus americanus</name>
    <name type="common">American lobster</name>
    <dbReference type="NCBI Taxonomy" id="6706"/>
    <lineage>
        <taxon>Eukaryota</taxon>
        <taxon>Metazoa</taxon>
        <taxon>Ecdysozoa</taxon>
        <taxon>Arthropoda</taxon>
        <taxon>Crustacea</taxon>
        <taxon>Multicrustacea</taxon>
        <taxon>Malacostraca</taxon>
        <taxon>Eumalacostraca</taxon>
        <taxon>Eucarida</taxon>
        <taxon>Decapoda</taxon>
        <taxon>Pleocyemata</taxon>
        <taxon>Astacidea</taxon>
        <taxon>Nephropoidea</taxon>
        <taxon>Nephropidae</taxon>
        <taxon>Homarus</taxon>
    </lineage>
</organism>
<feature type="compositionally biased region" description="Basic and acidic residues" evidence="2">
    <location>
        <begin position="1792"/>
        <end position="1801"/>
    </location>
</feature>
<accession>A0A8J5JPX5</accession>
<protein>
    <submittedName>
        <fullName evidence="6">Epidermal cell surface receptor-like</fullName>
    </submittedName>
</protein>
<feature type="region of interest" description="Disordered" evidence="2">
    <location>
        <begin position="1015"/>
        <end position="1162"/>
    </location>
</feature>
<dbReference type="SMART" id="SM00060">
    <property type="entry name" value="FN3"/>
    <property type="match status" value="5"/>
</dbReference>
<evidence type="ECO:0000256" key="3">
    <source>
        <dbReference type="SAM" id="Phobius"/>
    </source>
</evidence>
<feature type="region of interest" description="Disordered" evidence="2">
    <location>
        <begin position="1792"/>
        <end position="1815"/>
    </location>
</feature>
<dbReference type="CDD" id="cd00063">
    <property type="entry name" value="FN3"/>
    <property type="match status" value="4"/>
</dbReference>
<keyword evidence="3" id="KW-0472">Membrane</keyword>
<dbReference type="InterPro" id="IPR036116">
    <property type="entry name" value="FN3_sf"/>
</dbReference>
<feature type="transmembrane region" description="Helical" evidence="3">
    <location>
        <begin position="2386"/>
        <end position="2412"/>
    </location>
</feature>
<feature type="domain" description="Fibronectin type-III" evidence="5">
    <location>
        <begin position="2164"/>
        <end position="2261"/>
    </location>
</feature>
<feature type="domain" description="Fibronectin type-III" evidence="5">
    <location>
        <begin position="541"/>
        <end position="646"/>
    </location>
</feature>
<feature type="domain" description="VWFC" evidence="4">
    <location>
        <begin position="1852"/>
        <end position="1926"/>
    </location>
</feature>
<dbReference type="PROSITE" id="PS50184">
    <property type="entry name" value="VWFC_2"/>
    <property type="match status" value="3"/>
</dbReference>
<feature type="domain" description="VWFC" evidence="4">
    <location>
        <begin position="75"/>
        <end position="149"/>
    </location>
</feature>
<keyword evidence="7" id="KW-1185">Reference proteome</keyword>
<feature type="compositionally biased region" description="Basic and acidic residues" evidence="2">
    <location>
        <begin position="1719"/>
        <end position="1729"/>
    </location>
</feature>
<feature type="compositionally biased region" description="Basic and acidic residues" evidence="2">
    <location>
        <begin position="211"/>
        <end position="231"/>
    </location>
</feature>
<feature type="region of interest" description="Disordered" evidence="2">
    <location>
        <begin position="211"/>
        <end position="233"/>
    </location>
</feature>
<evidence type="ECO:0000259" key="5">
    <source>
        <dbReference type="PROSITE" id="PS50853"/>
    </source>
</evidence>
<feature type="domain" description="VWFC" evidence="4">
    <location>
        <begin position="455"/>
        <end position="522"/>
    </location>
</feature>